<organism evidence="2">
    <name type="scientific">viral metagenome</name>
    <dbReference type="NCBI Taxonomy" id="1070528"/>
    <lineage>
        <taxon>unclassified sequences</taxon>
        <taxon>metagenomes</taxon>
        <taxon>organismal metagenomes</taxon>
    </lineage>
</organism>
<evidence type="ECO:0000313" key="2">
    <source>
        <dbReference type="EMBL" id="QHU05213.1"/>
    </source>
</evidence>
<keyword evidence="1" id="KW-0472">Membrane</keyword>
<protein>
    <recommendedName>
        <fullName evidence="3">CPW-WPC domain-containing protein</fullName>
    </recommendedName>
</protein>
<sequence>MLNLQTVLVCVGVVLILLVAYRFLFNPQVLLGGIHSEGTTCPTHWKYIDGLCKPSYETSCMPFDPFVITSKVSGCNLARTCGTDWPGKCV</sequence>
<accession>A0A6C0JIL7</accession>
<evidence type="ECO:0008006" key="3">
    <source>
        <dbReference type="Google" id="ProtNLM"/>
    </source>
</evidence>
<evidence type="ECO:0000256" key="1">
    <source>
        <dbReference type="SAM" id="Phobius"/>
    </source>
</evidence>
<dbReference type="AlphaFoldDB" id="A0A6C0JIL7"/>
<feature type="transmembrane region" description="Helical" evidence="1">
    <location>
        <begin position="6"/>
        <end position="25"/>
    </location>
</feature>
<keyword evidence="1" id="KW-1133">Transmembrane helix</keyword>
<keyword evidence="1" id="KW-0812">Transmembrane</keyword>
<proteinExistence type="predicted"/>
<name>A0A6C0JIL7_9ZZZZ</name>
<dbReference type="EMBL" id="MN740410">
    <property type="protein sequence ID" value="QHU05213.1"/>
    <property type="molecule type" value="Genomic_DNA"/>
</dbReference>
<reference evidence="2" key="1">
    <citation type="journal article" date="2020" name="Nature">
        <title>Giant virus diversity and host interactions through global metagenomics.</title>
        <authorList>
            <person name="Schulz F."/>
            <person name="Roux S."/>
            <person name="Paez-Espino D."/>
            <person name="Jungbluth S."/>
            <person name="Walsh D.A."/>
            <person name="Denef V.J."/>
            <person name="McMahon K.D."/>
            <person name="Konstantinidis K.T."/>
            <person name="Eloe-Fadrosh E.A."/>
            <person name="Kyrpides N.C."/>
            <person name="Woyke T."/>
        </authorList>
    </citation>
    <scope>NUCLEOTIDE SEQUENCE</scope>
    <source>
        <strain evidence="2">GVMAG-M-3300027734-16</strain>
    </source>
</reference>